<feature type="domain" description="Calcineurin-like phosphoesterase" evidence="3">
    <location>
        <begin position="11"/>
        <end position="208"/>
    </location>
</feature>
<dbReference type="GO" id="GO:0008253">
    <property type="term" value="F:5'-nucleotidase activity"/>
    <property type="evidence" value="ECO:0007669"/>
    <property type="project" value="TreeGrafter"/>
</dbReference>
<evidence type="ECO:0000313" key="6">
    <source>
        <dbReference type="Proteomes" id="UP001141950"/>
    </source>
</evidence>
<dbReference type="PANTHER" id="PTHR11575">
    <property type="entry name" value="5'-NUCLEOTIDASE-RELATED"/>
    <property type="match status" value="1"/>
</dbReference>
<name>A0A9X2SA96_9BACL</name>
<comment type="caution">
    <text evidence="5">The sequence shown here is derived from an EMBL/GenBank/DDBJ whole genome shotgun (WGS) entry which is preliminary data.</text>
</comment>
<evidence type="ECO:0000259" key="4">
    <source>
        <dbReference type="Pfam" id="PF02872"/>
    </source>
</evidence>
<dbReference type="InterPro" id="IPR029052">
    <property type="entry name" value="Metallo-depent_PP-like"/>
</dbReference>
<organism evidence="5 6">
    <name type="scientific">Paenibacillus soyae</name>
    <dbReference type="NCBI Taxonomy" id="2969249"/>
    <lineage>
        <taxon>Bacteria</taxon>
        <taxon>Bacillati</taxon>
        <taxon>Bacillota</taxon>
        <taxon>Bacilli</taxon>
        <taxon>Bacillales</taxon>
        <taxon>Paenibacillaceae</taxon>
        <taxon>Paenibacillus</taxon>
    </lineage>
</organism>
<dbReference type="GO" id="GO:0008768">
    <property type="term" value="F:UDP-sugar diphosphatase activity"/>
    <property type="evidence" value="ECO:0007669"/>
    <property type="project" value="TreeGrafter"/>
</dbReference>
<dbReference type="SUPFAM" id="SSF55816">
    <property type="entry name" value="5'-nucleotidase (syn. UDP-sugar hydrolase), C-terminal domain"/>
    <property type="match status" value="1"/>
</dbReference>
<keyword evidence="2" id="KW-0378">Hydrolase</keyword>
<dbReference type="Gene3D" id="3.60.21.10">
    <property type="match status" value="1"/>
</dbReference>
<dbReference type="PANTHER" id="PTHR11575:SF23">
    <property type="entry name" value="5-NUCLEOTIDASE FAMILY PROTEIN"/>
    <property type="match status" value="1"/>
</dbReference>
<keyword evidence="2" id="KW-0547">Nucleotide-binding</keyword>
<accession>A0A9X2SA96</accession>
<sequence length="480" mass="52742">MPKTMQTQVVLLHSNDIHSRLENAARISAMIAEERRQWGADRVLAIDCGDHMDRMRMESEGSGGKVNLELLREAGYEAVTLGNNEGLTCSADMLEQLYGDAAGLAVVCANMSVSSTGERPEWMLPHAFIEKNGLTIGLIGATANYAEFYALLGWTTTDPLEAIREQVAAIRGRCDVIVVMSHLGIKLDQEMAQEIEGIDLIVGGHTHHLLEEPLRIGMTTICAAGKFGDYLGRVEIGWDSETGRPLFRASCVPTNAYPEQPEAEAVIRAYKESARQALSRVIADLREPLPARTDAESPFANLLARGLRRWTGAEIGLVNTGQLLGGLAGGEVTAGELHALCPSPINPCLIMIAGRHVRRALEEALLEEFVAKPIKGYGFRGEVLGTLALDGMTVRYDDRREPMNKIVSALVNGEPLQEDRIYAVGSIDMFSFRVGYVSLADGESYRYYLPEFIRDVIGYELTMEEAITACHRLHWVDHST</sequence>
<dbReference type="AlphaFoldDB" id="A0A9X2SA96"/>
<gene>
    <name evidence="5" type="ORF">NQZ67_10710</name>
</gene>
<dbReference type="PRINTS" id="PR01607">
    <property type="entry name" value="APYRASEFAMLY"/>
</dbReference>
<dbReference type="RefSeq" id="WP_257445319.1">
    <property type="nucleotide sequence ID" value="NZ_JANIPJ010000006.1"/>
</dbReference>
<dbReference type="GO" id="GO:0030288">
    <property type="term" value="C:outer membrane-bounded periplasmic space"/>
    <property type="evidence" value="ECO:0007669"/>
    <property type="project" value="TreeGrafter"/>
</dbReference>
<dbReference type="GO" id="GO:0009166">
    <property type="term" value="P:nucleotide catabolic process"/>
    <property type="evidence" value="ECO:0007669"/>
    <property type="project" value="InterPro"/>
</dbReference>
<keyword evidence="6" id="KW-1185">Reference proteome</keyword>
<evidence type="ECO:0000256" key="2">
    <source>
        <dbReference type="RuleBase" id="RU362119"/>
    </source>
</evidence>
<dbReference type="Pfam" id="PF02872">
    <property type="entry name" value="5_nucleotid_C"/>
    <property type="match status" value="1"/>
</dbReference>
<evidence type="ECO:0000259" key="3">
    <source>
        <dbReference type="Pfam" id="PF00149"/>
    </source>
</evidence>
<dbReference type="GO" id="GO:0000166">
    <property type="term" value="F:nucleotide binding"/>
    <property type="evidence" value="ECO:0007669"/>
    <property type="project" value="UniProtKB-KW"/>
</dbReference>
<dbReference type="EMBL" id="JANIPJ010000006">
    <property type="protein sequence ID" value="MCR2804353.1"/>
    <property type="molecule type" value="Genomic_DNA"/>
</dbReference>
<dbReference type="Gene3D" id="3.90.780.10">
    <property type="entry name" value="5'-Nucleotidase, C-terminal domain"/>
    <property type="match status" value="1"/>
</dbReference>
<dbReference type="Proteomes" id="UP001141950">
    <property type="component" value="Unassembled WGS sequence"/>
</dbReference>
<evidence type="ECO:0000256" key="1">
    <source>
        <dbReference type="ARBA" id="ARBA00022729"/>
    </source>
</evidence>
<reference evidence="5" key="1">
    <citation type="submission" date="2022-08" db="EMBL/GenBank/DDBJ databases">
        <title>The genomic sequence of strain Paenibacillus sp. SCIV0701.</title>
        <authorList>
            <person name="Zhao H."/>
        </authorList>
    </citation>
    <scope>NUCLEOTIDE SEQUENCE</scope>
    <source>
        <strain evidence="5">SCIV0701</strain>
    </source>
</reference>
<dbReference type="InterPro" id="IPR006179">
    <property type="entry name" value="5_nucleotidase/apyrase"/>
</dbReference>
<dbReference type="CDD" id="cd00845">
    <property type="entry name" value="MPP_UshA_N_like"/>
    <property type="match status" value="1"/>
</dbReference>
<feature type="domain" description="5'-Nucleotidase C-terminal" evidence="4">
    <location>
        <begin position="293"/>
        <end position="424"/>
    </location>
</feature>
<dbReference type="InterPro" id="IPR008334">
    <property type="entry name" value="5'-Nucleotdase_C"/>
</dbReference>
<keyword evidence="1" id="KW-0732">Signal</keyword>
<protein>
    <submittedName>
        <fullName evidence="5">Bifunctional metallophosphatase/5'-nucleotidase</fullName>
    </submittedName>
</protein>
<dbReference type="Pfam" id="PF00149">
    <property type="entry name" value="Metallophos"/>
    <property type="match status" value="1"/>
</dbReference>
<proteinExistence type="inferred from homology"/>
<evidence type="ECO:0000313" key="5">
    <source>
        <dbReference type="EMBL" id="MCR2804353.1"/>
    </source>
</evidence>
<dbReference type="InterPro" id="IPR036907">
    <property type="entry name" value="5'-Nucleotdase_C_sf"/>
</dbReference>
<dbReference type="InterPro" id="IPR004843">
    <property type="entry name" value="Calcineurin-like_PHP"/>
</dbReference>
<comment type="similarity">
    <text evidence="2">Belongs to the 5'-nucleotidase family.</text>
</comment>
<dbReference type="SUPFAM" id="SSF56300">
    <property type="entry name" value="Metallo-dependent phosphatases"/>
    <property type="match status" value="1"/>
</dbReference>